<dbReference type="InterPro" id="IPR039536">
    <property type="entry name" value="TetR_C_Proteobacteria"/>
</dbReference>
<protein>
    <submittedName>
        <fullName evidence="4">Transcriptional Regulator, TetR family</fullName>
    </submittedName>
</protein>
<dbReference type="Proteomes" id="UP000000268">
    <property type="component" value="Chromosome"/>
</dbReference>
<dbReference type="SUPFAM" id="SSF48498">
    <property type="entry name" value="Tetracyclin repressor-like, C-terminal domain"/>
    <property type="match status" value="1"/>
</dbReference>
<evidence type="ECO:0000313" key="5">
    <source>
        <dbReference type="Proteomes" id="UP000000268"/>
    </source>
</evidence>
<keyword evidence="5" id="KW-1185">Reference proteome</keyword>
<dbReference type="GO" id="GO:0003700">
    <property type="term" value="F:DNA-binding transcription factor activity"/>
    <property type="evidence" value="ECO:0007669"/>
    <property type="project" value="TreeGrafter"/>
</dbReference>
<dbReference type="Gene3D" id="1.10.357.10">
    <property type="entry name" value="Tetracycline Repressor, domain 2"/>
    <property type="match status" value="1"/>
</dbReference>
<organism evidence="4 5">
    <name type="scientific">Acaryochloris marina (strain MBIC 11017)</name>
    <dbReference type="NCBI Taxonomy" id="329726"/>
    <lineage>
        <taxon>Bacteria</taxon>
        <taxon>Bacillati</taxon>
        <taxon>Cyanobacteriota</taxon>
        <taxon>Cyanophyceae</taxon>
        <taxon>Acaryochloridales</taxon>
        <taxon>Acaryochloridaceae</taxon>
        <taxon>Acaryochloris</taxon>
    </lineage>
</organism>
<reference evidence="4 5" key="1">
    <citation type="journal article" date="2008" name="Proc. Natl. Acad. Sci. U.S.A.">
        <title>Niche adaptation and genome expansion in the chlorophyll d-producing cyanobacterium Acaryochloris marina.</title>
        <authorList>
            <person name="Swingley W.D."/>
            <person name="Chen M."/>
            <person name="Cheung P.C."/>
            <person name="Conrad A.L."/>
            <person name="Dejesa L.C."/>
            <person name="Hao J."/>
            <person name="Honchak B.M."/>
            <person name="Karbach L.E."/>
            <person name="Kurdoglu A."/>
            <person name="Lahiri S."/>
            <person name="Mastrian S.D."/>
            <person name="Miyashita H."/>
            <person name="Page L."/>
            <person name="Ramakrishna P."/>
            <person name="Satoh S."/>
            <person name="Sattley W.M."/>
            <person name="Shimada Y."/>
            <person name="Taylor H.L."/>
            <person name="Tomo T."/>
            <person name="Tsuchiya T."/>
            <person name="Wang Z.T."/>
            <person name="Raymond J."/>
            <person name="Mimuro M."/>
            <person name="Blankenship R.E."/>
            <person name="Touchman J.W."/>
        </authorList>
    </citation>
    <scope>NUCLEOTIDE SEQUENCE [LARGE SCALE GENOMIC DNA]</scope>
    <source>
        <strain evidence="5">MBIC 11017</strain>
    </source>
</reference>
<dbReference type="HOGENOM" id="CLU_069356_27_3_3"/>
<evidence type="ECO:0000256" key="2">
    <source>
        <dbReference type="PROSITE-ProRule" id="PRU00335"/>
    </source>
</evidence>
<evidence type="ECO:0000259" key="3">
    <source>
        <dbReference type="PROSITE" id="PS50977"/>
    </source>
</evidence>
<evidence type="ECO:0000256" key="1">
    <source>
        <dbReference type="ARBA" id="ARBA00023125"/>
    </source>
</evidence>
<dbReference type="KEGG" id="amr:AM1_1121"/>
<dbReference type="OrthoDB" id="9780824at2"/>
<dbReference type="AlphaFoldDB" id="B0C2U4"/>
<dbReference type="EMBL" id="CP000828">
    <property type="protein sequence ID" value="ABW26160.1"/>
    <property type="molecule type" value="Genomic_DNA"/>
</dbReference>
<dbReference type="PANTHER" id="PTHR30055">
    <property type="entry name" value="HTH-TYPE TRANSCRIPTIONAL REGULATOR RUTR"/>
    <property type="match status" value="1"/>
</dbReference>
<dbReference type="InterPro" id="IPR036271">
    <property type="entry name" value="Tet_transcr_reg_TetR-rel_C_sf"/>
</dbReference>
<gene>
    <name evidence="4" type="ordered locus">AM1_1121</name>
</gene>
<dbReference type="Pfam" id="PF00440">
    <property type="entry name" value="TetR_N"/>
    <property type="match status" value="1"/>
</dbReference>
<dbReference type="Gene3D" id="1.10.10.60">
    <property type="entry name" value="Homeodomain-like"/>
    <property type="match status" value="1"/>
</dbReference>
<dbReference type="InterPro" id="IPR009057">
    <property type="entry name" value="Homeodomain-like_sf"/>
</dbReference>
<feature type="domain" description="HTH tetR-type" evidence="3">
    <location>
        <begin position="12"/>
        <end position="72"/>
    </location>
</feature>
<dbReference type="SUPFAM" id="SSF46689">
    <property type="entry name" value="Homeodomain-like"/>
    <property type="match status" value="1"/>
</dbReference>
<dbReference type="PROSITE" id="PS50977">
    <property type="entry name" value="HTH_TETR_2"/>
    <property type="match status" value="1"/>
</dbReference>
<proteinExistence type="predicted"/>
<feature type="DNA-binding region" description="H-T-H motif" evidence="2">
    <location>
        <begin position="35"/>
        <end position="54"/>
    </location>
</feature>
<dbReference type="GO" id="GO:0000976">
    <property type="term" value="F:transcription cis-regulatory region binding"/>
    <property type="evidence" value="ECO:0007669"/>
    <property type="project" value="TreeGrafter"/>
</dbReference>
<accession>B0C2U4</accession>
<dbReference type="eggNOG" id="COG1309">
    <property type="taxonomic scope" value="Bacteria"/>
</dbReference>
<dbReference type="RefSeq" id="WP_010477769.1">
    <property type="nucleotide sequence ID" value="NC_009925.1"/>
</dbReference>
<sequence>MQLSSHSTAPQTDVNHRILEAAQRLFARQGFEKTTTRQLAEAAEIAEGTLFRHFENKKAILVAVVTQGWSEMLTDLLTHLSEMGSYRSIAKLMRERMLTLPKQADLMRVCFMEAQFHPELRDRIQAEIISKMTSVVEAFIQTGIERGTYRDLNPQVVARVFLGMFMIAGFSQDTLMDEDPSPGFQREMAETLADIFLNGILTQPAIQKQPEI</sequence>
<dbReference type="PANTHER" id="PTHR30055:SF236">
    <property type="entry name" value="SLL1286 PROTEIN"/>
    <property type="match status" value="1"/>
</dbReference>
<dbReference type="PRINTS" id="PR00455">
    <property type="entry name" value="HTHTETR"/>
</dbReference>
<keyword evidence="1 2" id="KW-0238">DNA-binding</keyword>
<dbReference type="PROSITE" id="PS01081">
    <property type="entry name" value="HTH_TETR_1"/>
    <property type="match status" value="1"/>
</dbReference>
<dbReference type="InterPro" id="IPR001647">
    <property type="entry name" value="HTH_TetR"/>
</dbReference>
<dbReference type="InterPro" id="IPR050109">
    <property type="entry name" value="HTH-type_TetR-like_transc_reg"/>
</dbReference>
<dbReference type="STRING" id="329726.AM1_1121"/>
<dbReference type="Pfam" id="PF14246">
    <property type="entry name" value="TetR_C_7"/>
    <property type="match status" value="1"/>
</dbReference>
<name>B0C2U4_ACAM1</name>
<evidence type="ECO:0000313" key="4">
    <source>
        <dbReference type="EMBL" id="ABW26160.1"/>
    </source>
</evidence>
<dbReference type="InterPro" id="IPR023772">
    <property type="entry name" value="DNA-bd_HTH_TetR-type_CS"/>
</dbReference>